<evidence type="ECO:0000256" key="3">
    <source>
        <dbReference type="ARBA" id="ARBA00023015"/>
    </source>
</evidence>
<dbReference type="PANTHER" id="PTHR48068:SF4">
    <property type="entry name" value="TATA-BOX BINDING PROTEIN ASSOCIATED FACTOR 9"/>
    <property type="match status" value="1"/>
</dbReference>
<evidence type="ECO:0000256" key="2">
    <source>
        <dbReference type="ARBA" id="ARBA00007646"/>
    </source>
</evidence>
<comment type="caution">
    <text evidence="7">The sequence shown here is derived from an EMBL/GenBank/DDBJ whole genome shotgun (WGS) entry which is preliminary data.</text>
</comment>
<keyword evidence="8" id="KW-1185">Reference proteome</keyword>
<keyword evidence="5" id="KW-0539">Nucleus</keyword>
<dbReference type="Proteomes" id="UP000658997">
    <property type="component" value="Unassembled WGS sequence"/>
</dbReference>
<feature type="compositionally biased region" description="Polar residues" evidence="6">
    <location>
        <begin position="170"/>
        <end position="181"/>
    </location>
</feature>
<comment type="similarity">
    <text evidence="2">Belongs to the TAF9 family.</text>
</comment>
<dbReference type="EMBL" id="ULHB01000026">
    <property type="protein sequence ID" value="SYW77486.1"/>
    <property type="molecule type" value="Genomic_DNA"/>
</dbReference>
<evidence type="ECO:0000313" key="7">
    <source>
        <dbReference type="EMBL" id="SYW77486.1"/>
    </source>
</evidence>
<gene>
    <name evidence="7" type="ORF">UBRO2_01866</name>
</gene>
<comment type="subcellular location">
    <subcellularLocation>
        <location evidence="1">Nucleus</location>
    </subcellularLocation>
</comment>
<dbReference type="GO" id="GO:0016251">
    <property type="term" value="F:RNA polymerase II general transcription initiation factor activity"/>
    <property type="evidence" value="ECO:0007669"/>
    <property type="project" value="TreeGrafter"/>
</dbReference>
<feature type="compositionally biased region" description="Polar residues" evidence="6">
    <location>
        <begin position="212"/>
        <end position="226"/>
    </location>
</feature>
<dbReference type="SUPFAM" id="SSF47113">
    <property type="entry name" value="Histone-fold"/>
    <property type="match status" value="1"/>
</dbReference>
<dbReference type="GO" id="GO:0003713">
    <property type="term" value="F:transcription coactivator activity"/>
    <property type="evidence" value="ECO:0007669"/>
    <property type="project" value="TreeGrafter"/>
</dbReference>
<dbReference type="GO" id="GO:0051123">
    <property type="term" value="P:RNA polymerase II preinitiation complex assembly"/>
    <property type="evidence" value="ECO:0007669"/>
    <property type="project" value="TreeGrafter"/>
</dbReference>
<dbReference type="InterPro" id="IPR051431">
    <property type="entry name" value="TFIID_subunit_9"/>
</dbReference>
<evidence type="ECO:0000256" key="6">
    <source>
        <dbReference type="SAM" id="MobiDB-lite"/>
    </source>
</evidence>
<reference evidence="7" key="1">
    <citation type="submission" date="2018-08" db="EMBL/GenBank/DDBJ databases">
        <authorList>
            <person name="Guldener U."/>
        </authorList>
    </citation>
    <scope>NUCLEOTIDE SEQUENCE</scope>
    <source>
        <strain evidence="7">UB2</strain>
    </source>
</reference>
<name>A0A8H8QJV0_9BASI</name>
<dbReference type="Pfam" id="PF02291">
    <property type="entry name" value="TFIID-31kDa"/>
    <property type="match status" value="1"/>
</dbReference>
<dbReference type="InterPro" id="IPR003162">
    <property type="entry name" value="TFIID-31"/>
</dbReference>
<evidence type="ECO:0000313" key="8">
    <source>
        <dbReference type="Proteomes" id="UP000658997"/>
    </source>
</evidence>
<protein>
    <submittedName>
        <fullName evidence="7">Related to TAF9 - TFIID and SAGA subunit</fullName>
    </submittedName>
</protein>
<evidence type="ECO:0000256" key="1">
    <source>
        <dbReference type="ARBA" id="ARBA00004123"/>
    </source>
</evidence>
<proteinExistence type="inferred from homology"/>
<feature type="compositionally biased region" description="Basic and acidic residues" evidence="6">
    <location>
        <begin position="246"/>
        <end position="255"/>
    </location>
</feature>
<feature type="region of interest" description="Disordered" evidence="6">
    <location>
        <begin position="157"/>
        <end position="262"/>
    </location>
</feature>
<dbReference type="CDD" id="cd07979">
    <property type="entry name" value="HFD_TAF9"/>
    <property type="match status" value="1"/>
</dbReference>
<dbReference type="GO" id="GO:0046982">
    <property type="term" value="F:protein heterodimerization activity"/>
    <property type="evidence" value="ECO:0007669"/>
    <property type="project" value="InterPro"/>
</dbReference>
<sequence length="262" mass="27914">MAMSTTASTSDTGLRGPIPRDARLIALILSSMGLSDVEPLVLLQLLEFAHRYTHDVLCDALVYSDHANSRQASSSLSLDDINLAIQSRVNYSFTQPPEKDMLLGLASAVNSIPLPPISDRHGVRLPPQNQCLTNVNFRVVPNALPEGYDDFEETQATAGGEAGGASQGTNESTQNSALFDSNTRREQQGVRGGAGDDYDDDEDGEGEDGDVSMTTVHPSQSHSQSTGGLGTLEGSKQQDGQGAGDEASRGVKRSLDEDEEYD</sequence>
<dbReference type="InterPro" id="IPR009072">
    <property type="entry name" value="Histone-fold"/>
</dbReference>
<dbReference type="AlphaFoldDB" id="A0A8H8QJV0"/>
<evidence type="ECO:0000256" key="4">
    <source>
        <dbReference type="ARBA" id="ARBA00023163"/>
    </source>
</evidence>
<accession>A0A8H8QJV0</accession>
<dbReference type="GO" id="GO:0005669">
    <property type="term" value="C:transcription factor TFIID complex"/>
    <property type="evidence" value="ECO:0007669"/>
    <property type="project" value="TreeGrafter"/>
</dbReference>
<keyword evidence="3" id="KW-0805">Transcription regulation</keyword>
<organism evidence="7 8">
    <name type="scientific">Ustilago bromivora</name>
    <dbReference type="NCBI Taxonomy" id="307758"/>
    <lineage>
        <taxon>Eukaryota</taxon>
        <taxon>Fungi</taxon>
        <taxon>Dikarya</taxon>
        <taxon>Basidiomycota</taxon>
        <taxon>Ustilaginomycotina</taxon>
        <taxon>Ustilaginomycetes</taxon>
        <taxon>Ustilaginales</taxon>
        <taxon>Ustilaginaceae</taxon>
        <taxon>Ustilago</taxon>
    </lineage>
</organism>
<feature type="compositionally biased region" description="Acidic residues" evidence="6">
    <location>
        <begin position="196"/>
        <end position="210"/>
    </location>
</feature>
<dbReference type="GO" id="GO:0000124">
    <property type="term" value="C:SAGA complex"/>
    <property type="evidence" value="ECO:0007669"/>
    <property type="project" value="TreeGrafter"/>
</dbReference>
<evidence type="ECO:0000256" key="5">
    <source>
        <dbReference type="ARBA" id="ARBA00023242"/>
    </source>
</evidence>
<keyword evidence="4" id="KW-0804">Transcription</keyword>
<dbReference type="Gene3D" id="1.10.20.10">
    <property type="entry name" value="Histone, subunit A"/>
    <property type="match status" value="1"/>
</dbReference>
<dbReference type="PANTHER" id="PTHR48068">
    <property type="entry name" value="TAF9 RNA POLYMERASE II, TATA BOX-BINDING PROTEIN (TBP)-ASSOCIATED FACTOR"/>
    <property type="match status" value="1"/>
</dbReference>